<gene>
    <name evidence="2" type="ORF">MRATA1EN1_LOCUS10771</name>
</gene>
<reference evidence="2" key="1">
    <citation type="submission" date="2023-04" db="EMBL/GenBank/DDBJ databases">
        <authorList>
            <consortium name="ELIXIR-Norway"/>
        </authorList>
    </citation>
    <scope>NUCLEOTIDE SEQUENCE [LARGE SCALE GENOMIC DNA]</scope>
</reference>
<evidence type="ECO:0000256" key="1">
    <source>
        <dbReference type="SAM" id="MobiDB-lite"/>
    </source>
</evidence>
<sequence>MLLPALLPCSGQTVLPFVLELPAPAGATRLASSPSLGSPCSSPGRLASGLGRGEAAEPGHVSWPQAEAERWPQSHTGQAQLCPLRFPEQVEGKAFA</sequence>
<protein>
    <submittedName>
        <fullName evidence="2">Uncharacterized protein</fullName>
    </submittedName>
</protein>
<name>A0ABN8YJU6_RANTA</name>
<evidence type="ECO:0000313" key="2">
    <source>
        <dbReference type="EMBL" id="CAI9161809.1"/>
    </source>
</evidence>
<dbReference type="EMBL" id="OX459956">
    <property type="protein sequence ID" value="CAI9161809.1"/>
    <property type="molecule type" value="Genomic_DNA"/>
</dbReference>
<keyword evidence="3" id="KW-1185">Reference proteome</keyword>
<organism evidence="2 3">
    <name type="scientific">Rangifer tarandus platyrhynchus</name>
    <name type="common">Svalbard reindeer</name>
    <dbReference type="NCBI Taxonomy" id="3082113"/>
    <lineage>
        <taxon>Eukaryota</taxon>
        <taxon>Metazoa</taxon>
        <taxon>Chordata</taxon>
        <taxon>Craniata</taxon>
        <taxon>Vertebrata</taxon>
        <taxon>Euteleostomi</taxon>
        <taxon>Mammalia</taxon>
        <taxon>Eutheria</taxon>
        <taxon>Laurasiatheria</taxon>
        <taxon>Artiodactyla</taxon>
        <taxon>Ruminantia</taxon>
        <taxon>Pecora</taxon>
        <taxon>Cervidae</taxon>
        <taxon>Odocoileinae</taxon>
        <taxon>Rangifer</taxon>
    </lineage>
</organism>
<evidence type="ECO:0000313" key="3">
    <source>
        <dbReference type="Proteomes" id="UP001176941"/>
    </source>
</evidence>
<dbReference type="Proteomes" id="UP001176941">
    <property type="component" value="Chromosome 20"/>
</dbReference>
<accession>A0ABN8YJU6</accession>
<feature type="region of interest" description="Disordered" evidence="1">
    <location>
        <begin position="28"/>
        <end position="83"/>
    </location>
</feature>
<feature type="compositionally biased region" description="Low complexity" evidence="1">
    <location>
        <begin position="32"/>
        <end position="44"/>
    </location>
</feature>
<proteinExistence type="predicted"/>